<gene>
    <name evidence="2" type="ORF">CHLNCDRAFT_144533</name>
</gene>
<reference evidence="2 3" key="1">
    <citation type="journal article" date="2010" name="Plant Cell">
        <title>The Chlorella variabilis NC64A genome reveals adaptation to photosymbiosis, coevolution with viruses, and cryptic sex.</title>
        <authorList>
            <person name="Blanc G."/>
            <person name="Duncan G."/>
            <person name="Agarkova I."/>
            <person name="Borodovsky M."/>
            <person name="Gurnon J."/>
            <person name="Kuo A."/>
            <person name="Lindquist E."/>
            <person name="Lucas S."/>
            <person name="Pangilinan J."/>
            <person name="Polle J."/>
            <person name="Salamov A."/>
            <person name="Terry A."/>
            <person name="Yamada T."/>
            <person name="Dunigan D.D."/>
            <person name="Grigoriev I.V."/>
            <person name="Claverie J.M."/>
            <person name="Van Etten J.L."/>
        </authorList>
    </citation>
    <scope>NUCLEOTIDE SEQUENCE [LARGE SCALE GENOMIC DNA]</scope>
    <source>
        <strain evidence="2 3">NC64A</strain>
    </source>
</reference>
<dbReference type="GeneID" id="17356292"/>
<proteinExistence type="predicted"/>
<name>E1ZBM5_CHLVA</name>
<accession>E1ZBM5</accession>
<sequence length="140" mass="14912">MLQRPANVLGRRAELIDRGPERPSTQRFKAGDAAAVAVQDQPAPGPACVVAVGGSLPPVHGDQAMLAVKEIQETSNRCPPVQPCPAIALSLRQMVLENLRGRKRELQQAVGEGVAPHERPPVTASLQAKFDDRDSASLLV</sequence>
<protein>
    <submittedName>
        <fullName evidence="2">Expressed protein</fullName>
    </submittedName>
</protein>
<dbReference type="AlphaFoldDB" id="E1ZBM5"/>
<dbReference type="EMBL" id="GL433841">
    <property type="protein sequence ID" value="EFN56882.1"/>
    <property type="molecule type" value="Genomic_DNA"/>
</dbReference>
<evidence type="ECO:0000313" key="3">
    <source>
        <dbReference type="Proteomes" id="UP000008141"/>
    </source>
</evidence>
<feature type="region of interest" description="Disordered" evidence="1">
    <location>
        <begin position="107"/>
        <end position="140"/>
    </location>
</feature>
<dbReference type="InParanoid" id="E1ZBM5"/>
<evidence type="ECO:0000256" key="1">
    <source>
        <dbReference type="SAM" id="MobiDB-lite"/>
    </source>
</evidence>
<dbReference type="Proteomes" id="UP000008141">
    <property type="component" value="Unassembled WGS sequence"/>
</dbReference>
<keyword evidence="3" id="KW-1185">Reference proteome</keyword>
<dbReference type="KEGG" id="cvr:CHLNCDRAFT_144533"/>
<evidence type="ECO:0000313" key="2">
    <source>
        <dbReference type="EMBL" id="EFN56882.1"/>
    </source>
</evidence>
<organism evidence="3">
    <name type="scientific">Chlorella variabilis</name>
    <name type="common">Green alga</name>
    <dbReference type="NCBI Taxonomy" id="554065"/>
    <lineage>
        <taxon>Eukaryota</taxon>
        <taxon>Viridiplantae</taxon>
        <taxon>Chlorophyta</taxon>
        <taxon>core chlorophytes</taxon>
        <taxon>Trebouxiophyceae</taxon>
        <taxon>Chlorellales</taxon>
        <taxon>Chlorellaceae</taxon>
        <taxon>Chlorella clade</taxon>
        <taxon>Chlorella</taxon>
    </lineage>
</organism>
<dbReference type="RefSeq" id="XP_005848984.1">
    <property type="nucleotide sequence ID" value="XM_005848922.1"/>
</dbReference>
<feature type="compositionally biased region" description="Basic and acidic residues" evidence="1">
    <location>
        <begin position="129"/>
        <end position="140"/>
    </location>
</feature>